<accession>A0AA36I084</accession>
<dbReference type="Proteomes" id="UP001178507">
    <property type="component" value="Unassembled WGS sequence"/>
</dbReference>
<dbReference type="EMBL" id="CAUJNA010000557">
    <property type="protein sequence ID" value="CAJ1378641.1"/>
    <property type="molecule type" value="Genomic_DNA"/>
</dbReference>
<comment type="caution">
    <text evidence="1">The sequence shown here is derived from an EMBL/GenBank/DDBJ whole genome shotgun (WGS) entry which is preliminary data.</text>
</comment>
<protein>
    <submittedName>
        <fullName evidence="1">Uncharacterized protein</fullName>
    </submittedName>
</protein>
<dbReference type="GO" id="GO:0051879">
    <property type="term" value="F:Hsp90 protein binding"/>
    <property type="evidence" value="ECO:0007669"/>
    <property type="project" value="TreeGrafter"/>
</dbReference>
<dbReference type="PANTHER" id="PTHR21207">
    <property type="entry name" value="PARKIN COREGULATED GENE PROTEIN PARK2 COREGULATED"/>
    <property type="match status" value="1"/>
</dbReference>
<dbReference type="InterPro" id="IPR016024">
    <property type="entry name" value="ARM-type_fold"/>
</dbReference>
<organism evidence="1 2">
    <name type="scientific">Effrenium voratum</name>
    <dbReference type="NCBI Taxonomy" id="2562239"/>
    <lineage>
        <taxon>Eukaryota</taxon>
        <taxon>Sar</taxon>
        <taxon>Alveolata</taxon>
        <taxon>Dinophyceae</taxon>
        <taxon>Suessiales</taxon>
        <taxon>Symbiodiniaceae</taxon>
        <taxon>Effrenium</taxon>
    </lineage>
</organism>
<dbReference type="PANTHER" id="PTHR21207:SF2">
    <property type="entry name" value="PARKIN COREGULATED GENE PROTEIN"/>
    <property type="match status" value="1"/>
</dbReference>
<dbReference type="Pfam" id="PF10274">
    <property type="entry name" value="ParcG"/>
    <property type="match status" value="1"/>
</dbReference>
<name>A0AA36I084_9DINO</name>
<evidence type="ECO:0000313" key="2">
    <source>
        <dbReference type="Proteomes" id="UP001178507"/>
    </source>
</evidence>
<dbReference type="SUPFAM" id="SSF48371">
    <property type="entry name" value="ARM repeat"/>
    <property type="match status" value="1"/>
</dbReference>
<sequence length="516" mass="57891">MDWGALPLEALLEEDFVVLPLPFLAPADRCDRASAAEALKSRGRWQPEFPEFENDTMGRSFPRNKVSWLDDSEENLEEICKELVELAEVLTGITADLGFHGSGRTRIMAHTASTEEDKKQLALPAQGIKVQANTLQDRLVFRDQRKVCVLHIVGPGEGSLVLHRKGSDAPITCQDGLTVIFRHEVCDYSFEPAEGQYALQLWLLRDPLPGEVSQESGFDAQEATIEDALQSMVRKDGKVGPRFEKSQGFLAMGSHSCFGDFPEDFLPPSVKSKLKEAQKKRTALLPRIKSDPGLTTMTAKIQGFSWNPHLPPDSPSHCGARKRQIIPGTHFRNFYDRGDLPISILHGSVGGKITWKVDLERLDYHHFLPIFFEGLREKEDPYRFLAVTGTYDMLARGGPKILPVVPQLIIPMKTAMNTRDPVIICNILKVLQTLVLSADMVGEALVPYYRQLLPTFALYIGKNKNIGHMMDYAQRKRLNLGELIHETLEILEVHGGEDAFINIKYMIPTYESCVKA</sequence>
<dbReference type="AlphaFoldDB" id="A0AA36I084"/>
<keyword evidence="2" id="KW-1185">Reference proteome</keyword>
<evidence type="ECO:0000313" key="1">
    <source>
        <dbReference type="EMBL" id="CAJ1378641.1"/>
    </source>
</evidence>
<dbReference type="InterPro" id="IPR019399">
    <property type="entry name" value="Parkin_co-regulated_protein"/>
</dbReference>
<dbReference type="GO" id="GO:0030544">
    <property type="term" value="F:Hsp70 protein binding"/>
    <property type="evidence" value="ECO:0007669"/>
    <property type="project" value="TreeGrafter"/>
</dbReference>
<reference evidence="1" key="1">
    <citation type="submission" date="2023-08" db="EMBL/GenBank/DDBJ databases">
        <authorList>
            <person name="Chen Y."/>
            <person name="Shah S."/>
            <person name="Dougan E. K."/>
            <person name="Thang M."/>
            <person name="Chan C."/>
        </authorList>
    </citation>
    <scope>NUCLEOTIDE SEQUENCE</scope>
</reference>
<gene>
    <name evidence="1" type="ORF">EVOR1521_LOCUS7131</name>
</gene>
<proteinExistence type="predicted"/>